<dbReference type="Gene3D" id="1.10.260.40">
    <property type="entry name" value="lambda repressor-like DNA-binding domains"/>
    <property type="match status" value="1"/>
</dbReference>
<organism evidence="3 4">
    <name type="scientific">Kineosporia succinea</name>
    <dbReference type="NCBI Taxonomy" id="84632"/>
    <lineage>
        <taxon>Bacteria</taxon>
        <taxon>Bacillati</taxon>
        <taxon>Actinomycetota</taxon>
        <taxon>Actinomycetes</taxon>
        <taxon>Kineosporiales</taxon>
        <taxon>Kineosporiaceae</taxon>
        <taxon>Kineosporia</taxon>
    </lineage>
</organism>
<dbReference type="Pfam" id="PF17765">
    <property type="entry name" value="MLTR_LBD"/>
    <property type="match status" value="1"/>
</dbReference>
<feature type="region of interest" description="Disordered" evidence="1">
    <location>
        <begin position="15"/>
        <end position="39"/>
    </location>
</feature>
<evidence type="ECO:0000313" key="3">
    <source>
        <dbReference type="EMBL" id="MDP9830387.1"/>
    </source>
</evidence>
<dbReference type="SMART" id="SM00530">
    <property type="entry name" value="HTH_XRE"/>
    <property type="match status" value="1"/>
</dbReference>
<dbReference type="RefSeq" id="WP_307249459.1">
    <property type="nucleotide sequence ID" value="NZ_JAUSQZ010000001.1"/>
</dbReference>
<dbReference type="SUPFAM" id="SSF47413">
    <property type="entry name" value="lambda repressor-like DNA-binding domains"/>
    <property type="match status" value="1"/>
</dbReference>
<dbReference type="Gene3D" id="3.30.450.180">
    <property type="match status" value="1"/>
</dbReference>
<dbReference type="InterPro" id="IPR041413">
    <property type="entry name" value="MLTR_LBD"/>
</dbReference>
<evidence type="ECO:0000256" key="1">
    <source>
        <dbReference type="SAM" id="MobiDB-lite"/>
    </source>
</evidence>
<accession>A0ABT9PD22</accession>
<evidence type="ECO:0000259" key="2">
    <source>
        <dbReference type="PROSITE" id="PS50943"/>
    </source>
</evidence>
<name>A0ABT9PD22_9ACTN</name>
<gene>
    <name evidence="3" type="ORF">J2S57_006136</name>
</gene>
<comment type="caution">
    <text evidence="3">The sequence shown here is derived from an EMBL/GenBank/DDBJ whole genome shotgun (WGS) entry which is preliminary data.</text>
</comment>
<sequence>MDERMRLGEFLRRRREAADPAACGLPPRSRRRTPGLRREEVAERASISTVYYERLERGRGALPSASVLASVAGVLQLSAAEQEYLYRLAGHAAPPHRREREGVDAGLQYLLEALDDSTPASITDHFNDVLAQNWLNRELLGDVVDLPGWQPNLTWRWFAQPGWRDLLEPREQHTQTGLAYVADLRAVLEQHEPDPRAVAMLDDLRACCEEFGELWEQHTVMARHCADKVITHPQVGALHLECSVITSVTSSQRLYVLKPAPGTPSRQRLDQVLSGRTLIPSQPVRG</sequence>
<protein>
    <submittedName>
        <fullName evidence="3">Transcriptional regulator with XRE-family HTH domain</fullName>
    </submittedName>
</protein>
<keyword evidence="4" id="KW-1185">Reference proteome</keyword>
<dbReference type="PROSITE" id="PS50943">
    <property type="entry name" value="HTH_CROC1"/>
    <property type="match status" value="1"/>
</dbReference>
<dbReference type="PANTHER" id="PTHR35010">
    <property type="entry name" value="BLL4672 PROTEIN-RELATED"/>
    <property type="match status" value="1"/>
</dbReference>
<dbReference type="CDD" id="cd00093">
    <property type="entry name" value="HTH_XRE"/>
    <property type="match status" value="1"/>
</dbReference>
<dbReference type="InterPro" id="IPR001387">
    <property type="entry name" value="Cro/C1-type_HTH"/>
</dbReference>
<dbReference type="EMBL" id="JAUSQZ010000001">
    <property type="protein sequence ID" value="MDP9830387.1"/>
    <property type="molecule type" value="Genomic_DNA"/>
</dbReference>
<dbReference type="InterPro" id="IPR010982">
    <property type="entry name" value="Lambda_DNA-bd_dom_sf"/>
</dbReference>
<dbReference type="PANTHER" id="PTHR35010:SF2">
    <property type="entry name" value="BLL4672 PROTEIN"/>
    <property type="match status" value="1"/>
</dbReference>
<dbReference type="Proteomes" id="UP001235712">
    <property type="component" value="Unassembled WGS sequence"/>
</dbReference>
<evidence type="ECO:0000313" key="4">
    <source>
        <dbReference type="Proteomes" id="UP001235712"/>
    </source>
</evidence>
<dbReference type="Pfam" id="PF13560">
    <property type="entry name" value="HTH_31"/>
    <property type="match status" value="1"/>
</dbReference>
<reference evidence="3 4" key="1">
    <citation type="submission" date="2023-07" db="EMBL/GenBank/DDBJ databases">
        <title>Sequencing the genomes of 1000 actinobacteria strains.</title>
        <authorList>
            <person name="Klenk H.-P."/>
        </authorList>
    </citation>
    <scope>NUCLEOTIDE SEQUENCE [LARGE SCALE GENOMIC DNA]</scope>
    <source>
        <strain evidence="3 4">DSM 44388</strain>
    </source>
</reference>
<proteinExistence type="predicted"/>
<feature type="domain" description="HTH cro/C1-type" evidence="2">
    <location>
        <begin position="35"/>
        <end position="82"/>
    </location>
</feature>